<accession>A0AAV6XYK9</accession>
<dbReference type="GO" id="GO:0005524">
    <property type="term" value="F:ATP binding"/>
    <property type="evidence" value="ECO:0007669"/>
    <property type="project" value="UniProtKB-KW"/>
</dbReference>
<evidence type="ECO:0008006" key="15">
    <source>
        <dbReference type="Google" id="ProtNLM"/>
    </source>
</evidence>
<gene>
    <name evidence="13" type="ORF">BUALT_Bualt02G0085500</name>
</gene>
<evidence type="ECO:0000256" key="3">
    <source>
        <dbReference type="ARBA" id="ARBA00008894"/>
    </source>
</evidence>
<evidence type="ECO:0000256" key="4">
    <source>
        <dbReference type="ARBA" id="ARBA00022490"/>
    </source>
</evidence>
<dbReference type="Pfam" id="PF23559">
    <property type="entry name" value="WHD_DRP"/>
    <property type="match status" value="1"/>
</dbReference>
<evidence type="ECO:0000256" key="10">
    <source>
        <dbReference type="ARBA" id="ARBA00022840"/>
    </source>
</evidence>
<evidence type="ECO:0000256" key="1">
    <source>
        <dbReference type="ARBA" id="ARBA00002074"/>
    </source>
</evidence>
<evidence type="ECO:0000313" key="13">
    <source>
        <dbReference type="EMBL" id="KAG8388056.1"/>
    </source>
</evidence>
<evidence type="ECO:0000256" key="8">
    <source>
        <dbReference type="ARBA" id="ARBA00022741"/>
    </source>
</evidence>
<keyword evidence="10" id="KW-0067">ATP-binding</keyword>
<organism evidence="13 14">
    <name type="scientific">Buddleja alternifolia</name>
    <dbReference type="NCBI Taxonomy" id="168488"/>
    <lineage>
        <taxon>Eukaryota</taxon>
        <taxon>Viridiplantae</taxon>
        <taxon>Streptophyta</taxon>
        <taxon>Embryophyta</taxon>
        <taxon>Tracheophyta</taxon>
        <taxon>Spermatophyta</taxon>
        <taxon>Magnoliopsida</taxon>
        <taxon>eudicotyledons</taxon>
        <taxon>Gunneridae</taxon>
        <taxon>Pentapetalae</taxon>
        <taxon>asterids</taxon>
        <taxon>lamiids</taxon>
        <taxon>Lamiales</taxon>
        <taxon>Scrophulariaceae</taxon>
        <taxon>Buddlejeae</taxon>
        <taxon>Buddleja</taxon>
    </lineage>
</organism>
<comment type="caution">
    <text evidence="13">The sequence shown here is derived from an EMBL/GenBank/DDBJ whole genome shotgun (WGS) entry which is preliminary data.</text>
</comment>
<dbReference type="PANTHER" id="PTHR23155:SF1152">
    <property type="entry name" value="AAA+ ATPASE DOMAIN-CONTAINING PROTEIN"/>
    <property type="match status" value="1"/>
</dbReference>
<dbReference type="EMBL" id="WHWC01000002">
    <property type="protein sequence ID" value="KAG8388056.1"/>
    <property type="molecule type" value="Genomic_DNA"/>
</dbReference>
<dbReference type="SUPFAM" id="SSF52058">
    <property type="entry name" value="L domain-like"/>
    <property type="match status" value="1"/>
</dbReference>
<dbReference type="InterPro" id="IPR027417">
    <property type="entry name" value="P-loop_NTPase"/>
</dbReference>
<evidence type="ECO:0000256" key="9">
    <source>
        <dbReference type="ARBA" id="ARBA00022821"/>
    </source>
</evidence>
<keyword evidence="4" id="KW-0963">Cytoplasm</keyword>
<dbReference type="InterPro" id="IPR058922">
    <property type="entry name" value="WHD_DRP"/>
</dbReference>
<keyword evidence="9" id="KW-0611">Plant defense</keyword>
<dbReference type="GO" id="GO:0005737">
    <property type="term" value="C:cytoplasm"/>
    <property type="evidence" value="ECO:0007669"/>
    <property type="project" value="UniProtKB-SubCell"/>
</dbReference>
<comment type="subcellular location">
    <subcellularLocation>
        <location evidence="2">Cytoplasm</location>
    </subcellularLocation>
</comment>
<dbReference type="Pfam" id="PF00931">
    <property type="entry name" value="NB-ARC"/>
    <property type="match status" value="1"/>
</dbReference>
<dbReference type="GO" id="GO:0043531">
    <property type="term" value="F:ADP binding"/>
    <property type="evidence" value="ECO:0007669"/>
    <property type="project" value="InterPro"/>
</dbReference>
<feature type="domain" description="Disease resistance protein winged helix" evidence="12">
    <location>
        <begin position="218"/>
        <end position="288"/>
    </location>
</feature>
<dbReference type="Gene3D" id="3.40.50.300">
    <property type="entry name" value="P-loop containing nucleotide triphosphate hydrolases"/>
    <property type="match status" value="1"/>
</dbReference>
<dbReference type="PRINTS" id="PR00364">
    <property type="entry name" value="DISEASERSIST"/>
</dbReference>
<comment type="function">
    <text evidence="1">Confers resistance to late blight (Phytophthora infestans) races carrying the avirulence gene Avr1. Resistance proteins guard the plant against pathogens that contain an appropriate avirulence protein via an indirect interaction with this avirulence protein. That triggers a defense system including the hypersensitive response, which restricts the pathogen growth.</text>
</comment>
<dbReference type="FunFam" id="1.10.8.430:FF:000003">
    <property type="entry name" value="Probable disease resistance protein At5g66910"/>
    <property type="match status" value="1"/>
</dbReference>
<dbReference type="InterPro" id="IPR044974">
    <property type="entry name" value="Disease_R_plants"/>
</dbReference>
<dbReference type="PANTHER" id="PTHR23155">
    <property type="entry name" value="DISEASE RESISTANCE PROTEIN RP"/>
    <property type="match status" value="1"/>
</dbReference>
<keyword evidence="7" id="KW-0677">Repeat</keyword>
<dbReference type="Gene3D" id="3.80.10.10">
    <property type="entry name" value="Ribonuclease Inhibitor"/>
    <property type="match status" value="1"/>
</dbReference>
<evidence type="ECO:0000256" key="2">
    <source>
        <dbReference type="ARBA" id="ARBA00004496"/>
    </source>
</evidence>
<reference evidence="13" key="1">
    <citation type="submission" date="2019-10" db="EMBL/GenBank/DDBJ databases">
        <authorList>
            <person name="Zhang R."/>
            <person name="Pan Y."/>
            <person name="Wang J."/>
            <person name="Ma R."/>
            <person name="Yu S."/>
        </authorList>
    </citation>
    <scope>NUCLEOTIDE SEQUENCE</scope>
    <source>
        <strain evidence="13">LA-IB0</strain>
        <tissue evidence="13">Leaf</tissue>
    </source>
</reference>
<dbReference type="InterPro" id="IPR032675">
    <property type="entry name" value="LRR_dom_sf"/>
</dbReference>
<dbReference type="SUPFAM" id="SSF52540">
    <property type="entry name" value="P-loop containing nucleoside triphosphate hydrolases"/>
    <property type="match status" value="1"/>
</dbReference>
<dbReference type="Gene3D" id="1.10.10.10">
    <property type="entry name" value="Winged helix-like DNA-binding domain superfamily/Winged helix DNA-binding domain"/>
    <property type="match status" value="1"/>
</dbReference>
<feature type="domain" description="NB-ARC" evidence="11">
    <location>
        <begin position="7"/>
        <end position="134"/>
    </location>
</feature>
<protein>
    <recommendedName>
        <fullName evidence="15">NB-ARC domain-containing protein</fullName>
    </recommendedName>
</protein>
<evidence type="ECO:0000256" key="6">
    <source>
        <dbReference type="ARBA" id="ARBA00022667"/>
    </source>
</evidence>
<dbReference type="InterPro" id="IPR002182">
    <property type="entry name" value="NB-ARC"/>
</dbReference>
<evidence type="ECO:0000256" key="5">
    <source>
        <dbReference type="ARBA" id="ARBA00022614"/>
    </source>
</evidence>
<evidence type="ECO:0000256" key="7">
    <source>
        <dbReference type="ARBA" id="ARBA00022737"/>
    </source>
</evidence>
<dbReference type="FunFam" id="1.10.10.10:FF:000322">
    <property type="entry name" value="Probable disease resistance protein At1g63360"/>
    <property type="match status" value="1"/>
</dbReference>
<dbReference type="Proteomes" id="UP000826271">
    <property type="component" value="Unassembled WGS sequence"/>
</dbReference>
<dbReference type="Gene3D" id="1.10.8.430">
    <property type="entry name" value="Helical domain of apoptotic protease-activating factors"/>
    <property type="match status" value="1"/>
</dbReference>
<keyword evidence="14" id="KW-1185">Reference proteome</keyword>
<evidence type="ECO:0000313" key="14">
    <source>
        <dbReference type="Proteomes" id="UP000826271"/>
    </source>
</evidence>
<sequence>MTNPFIVNHFDTCAWITISHEYNLQEILLCLLDCTADLTDEMRKESNDKLALRLHKSLKDRRYLVVTDDVWSTKAWDDINMLFPNDNNGSRIMLTTKLSNIACYVDSFSSHHQMHFLNEDESWKLLQKKVFLEEHCPSDLQEIGKEIAKNCKGLPLTIAVIGGLLSNHNRTKDFWEHVAENMSSIITNNDEQCLKILSLSYNYLALHLRPYYLYMGAFPEDYDIRVSKLIKLWVAEGFFKPIKSKSMDEVAMESFQDLIDQNLILVRQQGSNGKTKSCSIHDLLRDLCVREGHRENFLWVVKSAATTSLDDTNCQRRLIVHANYLKVYDPSSSLFGAINDSLKSMSVARSFLGIGHFGNQSLYLGFRLLRVLDVTDVEFSHFPEEVLELYNLRNLAFTSKSKLPSSISMLKNLQTLIVHQGEVWRPIEGEFLQLKYLKLEMMDLVHWETDDTHFPSLQHLILKKCRQLKEIHSAIGEILMLQLIQLDDCSLDAVTSANNLRQEQVGIRNYSIEVRITFTKEVRPLRKVGSSGQSPITALQMWMQKALLKSDTTVADVVEENGDPGSEEEAARVKPWHVYARRGKKMAV</sequence>
<comment type="similarity">
    <text evidence="3">Belongs to the disease resistance NB-LRR family.</text>
</comment>
<dbReference type="GO" id="GO:0009626">
    <property type="term" value="P:plant-type hypersensitive response"/>
    <property type="evidence" value="ECO:0007669"/>
    <property type="project" value="UniProtKB-KW"/>
</dbReference>
<proteinExistence type="inferred from homology"/>
<keyword evidence="8" id="KW-0547">Nucleotide-binding</keyword>
<keyword evidence="6" id="KW-0381">Hypersensitive response</keyword>
<dbReference type="AlphaFoldDB" id="A0AAV6XYK9"/>
<name>A0AAV6XYK9_9LAMI</name>
<dbReference type="InterPro" id="IPR036388">
    <property type="entry name" value="WH-like_DNA-bd_sf"/>
</dbReference>
<dbReference type="InterPro" id="IPR042197">
    <property type="entry name" value="Apaf_helical"/>
</dbReference>
<evidence type="ECO:0000259" key="12">
    <source>
        <dbReference type="Pfam" id="PF23559"/>
    </source>
</evidence>
<keyword evidence="5" id="KW-0433">Leucine-rich repeat</keyword>
<evidence type="ECO:0000259" key="11">
    <source>
        <dbReference type="Pfam" id="PF00931"/>
    </source>
</evidence>